<dbReference type="AlphaFoldDB" id="A0A2V3W829"/>
<evidence type="ECO:0000256" key="4">
    <source>
        <dbReference type="ARBA" id="ARBA00022692"/>
    </source>
</evidence>
<dbReference type="CDD" id="cd06261">
    <property type="entry name" value="TM_PBP2"/>
    <property type="match status" value="1"/>
</dbReference>
<feature type="transmembrane region" description="Helical" evidence="7">
    <location>
        <begin position="160"/>
        <end position="184"/>
    </location>
</feature>
<dbReference type="PANTHER" id="PTHR30193">
    <property type="entry name" value="ABC TRANSPORTER PERMEASE PROTEIN"/>
    <property type="match status" value="1"/>
</dbReference>
<dbReference type="OrthoDB" id="9809173at2"/>
<feature type="transmembrane region" description="Helical" evidence="7">
    <location>
        <begin position="112"/>
        <end position="131"/>
    </location>
</feature>
<comment type="similarity">
    <text evidence="7">Belongs to the binding-protein-dependent transport system permease family.</text>
</comment>
<sequence>MRRFYQKQSFRINFHAFLLLLPSLVFLLLFTFYPIGQTIFHSLFKSDLSTPEPLFVGLENFKRLSEDDTFWKVLMNNIWFAIGTIPTTIIIGLLMAVVVNKHIVGRSWIRTFLFYPAVIPAIAIANIWLYIYTPNFGLLNYVLNMVGIGSVDLLAHSNTVMFAMIVMVIWKEAGFFMIFFLAGLQNISEELYDAAKIDGSSRSTTFTRITIPLLMPTTLFVSILALTNAFKLVDHLVVMTQGGPNNASNLLLYYIYETVFKYWDMGYGATLTTILLLIMMIIASVQFLFMEKRIHYN</sequence>
<evidence type="ECO:0000259" key="8">
    <source>
        <dbReference type="PROSITE" id="PS50928"/>
    </source>
</evidence>
<dbReference type="GO" id="GO:0055085">
    <property type="term" value="P:transmembrane transport"/>
    <property type="evidence" value="ECO:0007669"/>
    <property type="project" value="InterPro"/>
</dbReference>
<dbReference type="GO" id="GO:0005886">
    <property type="term" value="C:plasma membrane"/>
    <property type="evidence" value="ECO:0007669"/>
    <property type="project" value="UniProtKB-SubCell"/>
</dbReference>
<gene>
    <name evidence="9" type="ORF">DFR56_101100</name>
</gene>
<feature type="domain" description="ABC transmembrane type-1" evidence="8">
    <location>
        <begin position="74"/>
        <end position="286"/>
    </location>
</feature>
<dbReference type="Gene3D" id="1.10.3720.10">
    <property type="entry name" value="MetI-like"/>
    <property type="match status" value="1"/>
</dbReference>
<dbReference type="Proteomes" id="UP000247978">
    <property type="component" value="Unassembled WGS sequence"/>
</dbReference>
<keyword evidence="2 7" id="KW-0813">Transport</keyword>
<evidence type="ECO:0000256" key="2">
    <source>
        <dbReference type="ARBA" id="ARBA00022448"/>
    </source>
</evidence>
<organism evidence="9 10">
    <name type="scientific">Pseudogracilibacillus auburnensis</name>
    <dbReference type="NCBI Taxonomy" id="1494959"/>
    <lineage>
        <taxon>Bacteria</taxon>
        <taxon>Bacillati</taxon>
        <taxon>Bacillota</taxon>
        <taxon>Bacilli</taxon>
        <taxon>Bacillales</taxon>
        <taxon>Bacillaceae</taxon>
        <taxon>Pseudogracilibacillus</taxon>
    </lineage>
</organism>
<dbReference type="SUPFAM" id="SSF161098">
    <property type="entry name" value="MetI-like"/>
    <property type="match status" value="1"/>
</dbReference>
<evidence type="ECO:0000256" key="1">
    <source>
        <dbReference type="ARBA" id="ARBA00004651"/>
    </source>
</evidence>
<feature type="transmembrane region" description="Helical" evidence="7">
    <location>
        <begin position="78"/>
        <end position="100"/>
    </location>
</feature>
<feature type="transmembrane region" description="Helical" evidence="7">
    <location>
        <begin position="205"/>
        <end position="226"/>
    </location>
</feature>
<dbReference type="EMBL" id="QJJQ01000001">
    <property type="protein sequence ID" value="PXW90190.1"/>
    <property type="molecule type" value="Genomic_DNA"/>
</dbReference>
<keyword evidence="5 7" id="KW-1133">Transmembrane helix</keyword>
<dbReference type="RefSeq" id="WP_110393467.1">
    <property type="nucleotide sequence ID" value="NZ_JBHUHB010000001.1"/>
</dbReference>
<evidence type="ECO:0000256" key="7">
    <source>
        <dbReference type="RuleBase" id="RU363032"/>
    </source>
</evidence>
<dbReference type="InterPro" id="IPR035906">
    <property type="entry name" value="MetI-like_sf"/>
</dbReference>
<proteinExistence type="inferred from homology"/>
<comment type="subcellular location">
    <subcellularLocation>
        <location evidence="1 7">Cell membrane</location>
        <topology evidence="1 7">Multi-pass membrane protein</topology>
    </subcellularLocation>
</comment>
<name>A0A2V3W829_9BACI</name>
<keyword evidence="4 7" id="KW-0812">Transmembrane</keyword>
<feature type="transmembrane region" description="Helical" evidence="7">
    <location>
        <begin position="12"/>
        <end position="35"/>
    </location>
</feature>
<accession>A0A2V3W829</accession>
<keyword evidence="10" id="KW-1185">Reference proteome</keyword>
<evidence type="ECO:0000256" key="5">
    <source>
        <dbReference type="ARBA" id="ARBA00022989"/>
    </source>
</evidence>
<keyword evidence="6 7" id="KW-0472">Membrane</keyword>
<evidence type="ECO:0000313" key="9">
    <source>
        <dbReference type="EMBL" id="PXW90190.1"/>
    </source>
</evidence>
<dbReference type="InterPro" id="IPR000515">
    <property type="entry name" value="MetI-like"/>
</dbReference>
<dbReference type="InterPro" id="IPR051393">
    <property type="entry name" value="ABC_transporter_permease"/>
</dbReference>
<dbReference type="PANTHER" id="PTHR30193:SF37">
    <property type="entry name" value="INNER MEMBRANE ABC TRANSPORTER PERMEASE PROTEIN YCJO"/>
    <property type="match status" value="1"/>
</dbReference>
<evidence type="ECO:0000256" key="3">
    <source>
        <dbReference type="ARBA" id="ARBA00022475"/>
    </source>
</evidence>
<dbReference type="PROSITE" id="PS50928">
    <property type="entry name" value="ABC_TM1"/>
    <property type="match status" value="1"/>
</dbReference>
<evidence type="ECO:0000256" key="6">
    <source>
        <dbReference type="ARBA" id="ARBA00023136"/>
    </source>
</evidence>
<feature type="transmembrane region" description="Helical" evidence="7">
    <location>
        <begin position="267"/>
        <end position="289"/>
    </location>
</feature>
<evidence type="ECO:0000313" key="10">
    <source>
        <dbReference type="Proteomes" id="UP000247978"/>
    </source>
</evidence>
<keyword evidence="3" id="KW-1003">Cell membrane</keyword>
<reference evidence="9 10" key="1">
    <citation type="submission" date="2018-05" db="EMBL/GenBank/DDBJ databases">
        <title>Genomic Encyclopedia of Type Strains, Phase IV (KMG-IV): sequencing the most valuable type-strain genomes for metagenomic binning, comparative biology and taxonomic classification.</title>
        <authorList>
            <person name="Goeker M."/>
        </authorList>
    </citation>
    <scope>NUCLEOTIDE SEQUENCE [LARGE SCALE GENOMIC DNA]</scope>
    <source>
        <strain evidence="9 10">DSM 28556</strain>
    </source>
</reference>
<protein>
    <submittedName>
        <fullName evidence="9">Carbohydrate ABC transporter membrane protein 1 (CUT1 family)</fullName>
    </submittedName>
</protein>
<dbReference type="Pfam" id="PF00528">
    <property type="entry name" value="BPD_transp_1"/>
    <property type="match status" value="1"/>
</dbReference>
<comment type="caution">
    <text evidence="9">The sequence shown here is derived from an EMBL/GenBank/DDBJ whole genome shotgun (WGS) entry which is preliminary data.</text>
</comment>